<feature type="region of interest" description="Disordered" evidence="1">
    <location>
        <begin position="402"/>
        <end position="433"/>
    </location>
</feature>
<evidence type="ECO:0000313" key="2">
    <source>
        <dbReference type="EMBL" id="KKL57076.1"/>
    </source>
</evidence>
<proteinExistence type="predicted"/>
<feature type="compositionally biased region" description="Polar residues" evidence="1">
    <location>
        <begin position="402"/>
        <end position="419"/>
    </location>
</feature>
<comment type="caution">
    <text evidence="2">The sequence shown here is derived from an EMBL/GenBank/DDBJ whole genome shotgun (WGS) entry which is preliminary data.</text>
</comment>
<name>A0A0F9DTJ8_9ZZZZ</name>
<gene>
    <name evidence="2" type="ORF">LCGC14_2239030</name>
</gene>
<feature type="non-terminal residue" evidence="2">
    <location>
        <position position="1"/>
    </location>
</feature>
<dbReference type="EMBL" id="LAZR01030288">
    <property type="protein sequence ID" value="KKL57076.1"/>
    <property type="molecule type" value="Genomic_DNA"/>
</dbReference>
<organism evidence="2">
    <name type="scientific">marine sediment metagenome</name>
    <dbReference type="NCBI Taxonomy" id="412755"/>
    <lineage>
        <taxon>unclassified sequences</taxon>
        <taxon>metagenomes</taxon>
        <taxon>ecological metagenomes</taxon>
    </lineage>
</organism>
<reference evidence="2" key="1">
    <citation type="journal article" date="2015" name="Nature">
        <title>Complex archaea that bridge the gap between prokaryotes and eukaryotes.</title>
        <authorList>
            <person name="Spang A."/>
            <person name="Saw J.H."/>
            <person name="Jorgensen S.L."/>
            <person name="Zaremba-Niedzwiedzka K."/>
            <person name="Martijn J."/>
            <person name="Lind A.E."/>
            <person name="van Eijk R."/>
            <person name="Schleper C."/>
            <person name="Guy L."/>
            <person name="Ettema T.J."/>
        </authorList>
    </citation>
    <scope>NUCLEOTIDE SEQUENCE</scope>
</reference>
<evidence type="ECO:0000256" key="1">
    <source>
        <dbReference type="SAM" id="MobiDB-lite"/>
    </source>
</evidence>
<dbReference type="AlphaFoldDB" id="A0A0F9DTJ8"/>
<accession>A0A0F9DTJ8</accession>
<sequence length="606" mass="64268">ESGSNHIRKIGVGDISAGTADTYTEGDHFSSSHAVIEEDGVAKFIKIDGHEFKTASTTPETDANNSGVFEIGDSGSPGFWSVESGGFVYVSKADNLYLLDPTSAQSLLDMRAERKNKPFQTYDDFDGHMATTVGAAVLYPHRSGFWRYRSGRSLNLSIDNIPGYRAVAGVDDVLIGLRHYATDAVGQWVYAIYKPLGFANTTNCNIMSAFYEPGAARELTWRTLISRTEDLLGLKIDSDKRLWFVQNPNDPAVAAAGTVTFVSASNSSSSGTGPAITWSHTIAAGTDRVLVVGVSSLSHTPSSVWFGSQLLSLVKTVGAGGARTNLWVLTAPLVRTANITVIWDASQTGAVGGATDWTGVDQSVPLRNATSATGTDTAPTVAVTSAVGDEVLDVVSAVTDVSATDDGGNSTERWNTASGTAVRGAGSSETGASSVTASWTLGSSKAWAIVAASLQPTAVGAATADLNYIQLNNNGSPRTILGRDRGAASTTYEHYMGEIRFPRRVQARYMKVETENFRISTSLQLKIHRDGAAADSIGSAITSDDFHQIDFTVGTTDLLRRGRVRLTLDTNSSYAPATSDPRVLRGVLGIRSPDTYEAIMRTGTSI</sequence>
<feature type="non-terminal residue" evidence="2">
    <location>
        <position position="606"/>
    </location>
</feature>
<protein>
    <submittedName>
        <fullName evidence="2">Uncharacterized protein</fullName>
    </submittedName>
</protein>